<comment type="subcellular location">
    <subcellularLocation>
        <location evidence="1">Cell membrane</location>
        <topology evidence="1">Multi-pass membrane protein</topology>
    </subcellularLocation>
</comment>
<dbReference type="Gene3D" id="6.10.340.10">
    <property type="match status" value="1"/>
</dbReference>
<feature type="coiled-coil region" evidence="10">
    <location>
        <begin position="49"/>
        <end position="76"/>
    </location>
</feature>
<sequence>MKLKIKGMKKEKAISVNTGIRAQATSRMVVQLAAVIVLIITLTVTSIGIMNYRSDVQDLLENKKEANKIMAKVVAQQVDLYITSSLDAMKTVAAIIDFENLDKYEKNISLGKVVSKNVQFKSAYITDMDGNIAASTNSRRDDGKNYKNTDWFKESAAGKTYISDTFIDEDSKMPIIIISMPIESMVSGQTGVIAVDLRLDRLFYLTKDMKMGETGYSYIVDKKGNIIAHPQFKEKVLAKQNALEQGIKGVASVIEGKSDVEIYQDDEGRKVVGGYAPVSSTRWGVLVEQQYSEIISQGMAALIRVIVISLVVILLSILGSSFFARAFTKPITDMLKVVNKIKEGKLTERIQVNAKNEVGLLQQAFNDMVDSLSELIQDVSHASLQINRSTKELESNAQLMAEAASEITAAINDVAGGTEKQMHSVETSTEVVNQMIEGVRSVSDNATEILKSSTYASELARNGAQDIEEIVKTMKSIDETVGQSATLIKELSVHTYQIGDIVQLIKQISDQTNLLALNAAIEAARAGEHGRGFSVVADEVRKLAEQSAKATISIVELIKKIEKETDRAVKAMESSLEGARNGTKVVRGTTQSFHDIIQETQKVAHEVESFTGAIQELTAGMDLVEQSILEVNHVSQSTAASSQEVLASTEEQDQAIRQITEAIKGLGEMAHHLDTFIQRFDIEERRDIRIQYEDSQVQEDTVEEETESSIVIVEDENIWTDEAEHGEEREVLEEELIEEGIAEEEIIEEKIAKEENVEEEEQMISFIEMEEDEAAATLDMEEEITDTEDEEKEV</sequence>
<dbReference type="GO" id="GO:0006935">
    <property type="term" value="P:chemotaxis"/>
    <property type="evidence" value="ECO:0007669"/>
    <property type="project" value="UniProtKB-KW"/>
</dbReference>
<evidence type="ECO:0000256" key="11">
    <source>
        <dbReference type="SAM" id="Phobius"/>
    </source>
</evidence>
<keyword evidence="10" id="KW-0175">Coiled coil</keyword>
<dbReference type="InterPro" id="IPR004089">
    <property type="entry name" value="MCPsignal_dom"/>
</dbReference>
<dbReference type="PROSITE" id="PS50885">
    <property type="entry name" value="HAMP"/>
    <property type="match status" value="1"/>
</dbReference>
<keyword evidence="2" id="KW-1003">Cell membrane</keyword>
<comment type="similarity">
    <text evidence="8">Belongs to the methyl-accepting chemotaxis (MCP) protein family.</text>
</comment>
<evidence type="ECO:0000256" key="2">
    <source>
        <dbReference type="ARBA" id="ARBA00022475"/>
    </source>
</evidence>
<evidence type="ECO:0000256" key="8">
    <source>
        <dbReference type="ARBA" id="ARBA00029447"/>
    </source>
</evidence>
<feature type="transmembrane region" description="Helical" evidence="11">
    <location>
        <begin position="301"/>
        <end position="324"/>
    </location>
</feature>
<gene>
    <name evidence="14" type="ORF">HNQ80_003737</name>
</gene>
<dbReference type="SMART" id="SM00304">
    <property type="entry name" value="HAMP"/>
    <property type="match status" value="1"/>
</dbReference>
<evidence type="ECO:0000256" key="4">
    <source>
        <dbReference type="ARBA" id="ARBA00022692"/>
    </source>
</evidence>
<dbReference type="Proteomes" id="UP000579281">
    <property type="component" value="Unassembled WGS sequence"/>
</dbReference>
<protein>
    <submittedName>
        <fullName evidence="14">Methyl-accepting chemotaxis protein</fullName>
    </submittedName>
</protein>
<keyword evidence="6 11" id="KW-0472">Membrane</keyword>
<dbReference type="PANTHER" id="PTHR32089">
    <property type="entry name" value="METHYL-ACCEPTING CHEMOTAXIS PROTEIN MCPB"/>
    <property type="match status" value="1"/>
</dbReference>
<evidence type="ECO:0000256" key="6">
    <source>
        <dbReference type="ARBA" id="ARBA00023136"/>
    </source>
</evidence>
<evidence type="ECO:0000256" key="1">
    <source>
        <dbReference type="ARBA" id="ARBA00004651"/>
    </source>
</evidence>
<dbReference type="RefSeq" id="WP_184312109.1">
    <property type="nucleotide sequence ID" value="NZ_JACHEN010000025.1"/>
</dbReference>
<keyword evidence="3" id="KW-0145">Chemotaxis</keyword>
<evidence type="ECO:0000313" key="15">
    <source>
        <dbReference type="Proteomes" id="UP000579281"/>
    </source>
</evidence>
<evidence type="ECO:0000256" key="7">
    <source>
        <dbReference type="ARBA" id="ARBA00023224"/>
    </source>
</evidence>
<feature type="domain" description="HAMP" evidence="13">
    <location>
        <begin position="325"/>
        <end position="377"/>
    </location>
</feature>
<accession>A0A841KVD8</accession>
<dbReference type="GO" id="GO:0005886">
    <property type="term" value="C:plasma membrane"/>
    <property type="evidence" value="ECO:0007669"/>
    <property type="project" value="UniProtKB-SubCell"/>
</dbReference>
<dbReference type="CDD" id="cd12912">
    <property type="entry name" value="PDC2_MCP_like"/>
    <property type="match status" value="1"/>
</dbReference>
<feature type="domain" description="Methyl-accepting transducer" evidence="12">
    <location>
        <begin position="396"/>
        <end position="653"/>
    </location>
</feature>
<evidence type="ECO:0000259" key="12">
    <source>
        <dbReference type="PROSITE" id="PS50111"/>
    </source>
</evidence>
<evidence type="ECO:0000313" key="14">
    <source>
        <dbReference type="EMBL" id="MBB6217614.1"/>
    </source>
</evidence>
<dbReference type="Gene3D" id="1.10.287.950">
    <property type="entry name" value="Methyl-accepting chemotaxis protein"/>
    <property type="match status" value="1"/>
</dbReference>
<dbReference type="Pfam" id="PF02743">
    <property type="entry name" value="dCache_1"/>
    <property type="match status" value="1"/>
</dbReference>
<evidence type="ECO:0000256" key="9">
    <source>
        <dbReference type="PROSITE-ProRule" id="PRU00284"/>
    </source>
</evidence>
<keyword evidence="15" id="KW-1185">Reference proteome</keyword>
<dbReference type="InterPro" id="IPR003660">
    <property type="entry name" value="HAMP_dom"/>
</dbReference>
<evidence type="ECO:0000256" key="10">
    <source>
        <dbReference type="SAM" id="Coils"/>
    </source>
</evidence>
<reference evidence="14 15" key="1">
    <citation type="submission" date="2020-08" db="EMBL/GenBank/DDBJ databases">
        <title>Genomic Encyclopedia of Type Strains, Phase IV (KMG-IV): sequencing the most valuable type-strain genomes for metagenomic binning, comparative biology and taxonomic classification.</title>
        <authorList>
            <person name="Goeker M."/>
        </authorList>
    </citation>
    <scope>NUCLEOTIDE SEQUENCE [LARGE SCALE GENOMIC DNA]</scope>
    <source>
        <strain evidence="14 15">DSM 103526</strain>
    </source>
</reference>
<keyword evidence="4 11" id="KW-0812">Transmembrane</keyword>
<dbReference type="SMART" id="SM00283">
    <property type="entry name" value="MA"/>
    <property type="match status" value="1"/>
</dbReference>
<keyword evidence="5 11" id="KW-1133">Transmembrane helix</keyword>
<evidence type="ECO:0000259" key="13">
    <source>
        <dbReference type="PROSITE" id="PS50885"/>
    </source>
</evidence>
<proteinExistence type="inferred from homology"/>
<feature type="transmembrane region" description="Helical" evidence="11">
    <location>
        <begin position="29"/>
        <end position="50"/>
    </location>
</feature>
<dbReference type="AlphaFoldDB" id="A0A841KVD8"/>
<dbReference type="SUPFAM" id="SSF103190">
    <property type="entry name" value="Sensory domain-like"/>
    <property type="match status" value="1"/>
</dbReference>
<dbReference type="InterPro" id="IPR029151">
    <property type="entry name" value="Sensor-like_sf"/>
</dbReference>
<name>A0A841KVD8_9FIRM</name>
<dbReference type="InterPro" id="IPR033479">
    <property type="entry name" value="dCache_1"/>
</dbReference>
<keyword evidence="7 9" id="KW-0807">Transducer</keyword>
<evidence type="ECO:0000256" key="3">
    <source>
        <dbReference type="ARBA" id="ARBA00022500"/>
    </source>
</evidence>
<organism evidence="14 15">
    <name type="scientific">Anaerosolibacter carboniphilus</name>
    <dbReference type="NCBI Taxonomy" id="1417629"/>
    <lineage>
        <taxon>Bacteria</taxon>
        <taxon>Bacillati</taxon>
        <taxon>Bacillota</taxon>
        <taxon>Clostridia</taxon>
        <taxon>Peptostreptococcales</taxon>
        <taxon>Thermotaleaceae</taxon>
        <taxon>Anaerosolibacter</taxon>
    </lineage>
</organism>
<dbReference type="Pfam" id="PF00015">
    <property type="entry name" value="MCPsignal"/>
    <property type="match status" value="1"/>
</dbReference>
<dbReference type="Pfam" id="PF00672">
    <property type="entry name" value="HAMP"/>
    <property type="match status" value="1"/>
</dbReference>
<dbReference type="Gene3D" id="3.30.450.20">
    <property type="entry name" value="PAS domain"/>
    <property type="match status" value="1"/>
</dbReference>
<dbReference type="CDD" id="cd06225">
    <property type="entry name" value="HAMP"/>
    <property type="match status" value="1"/>
</dbReference>
<evidence type="ECO:0000256" key="5">
    <source>
        <dbReference type="ARBA" id="ARBA00022989"/>
    </source>
</evidence>
<comment type="caution">
    <text evidence="14">The sequence shown here is derived from an EMBL/GenBank/DDBJ whole genome shotgun (WGS) entry which is preliminary data.</text>
</comment>
<dbReference type="GO" id="GO:0007165">
    <property type="term" value="P:signal transduction"/>
    <property type="evidence" value="ECO:0007669"/>
    <property type="project" value="UniProtKB-KW"/>
</dbReference>
<dbReference type="PANTHER" id="PTHR32089:SF112">
    <property type="entry name" value="LYSOZYME-LIKE PROTEIN-RELATED"/>
    <property type="match status" value="1"/>
</dbReference>
<dbReference type="EMBL" id="JACHEN010000025">
    <property type="protein sequence ID" value="MBB6217614.1"/>
    <property type="molecule type" value="Genomic_DNA"/>
</dbReference>
<dbReference type="CDD" id="cd11386">
    <property type="entry name" value="MCP_signal"/>
    <property type="match status" value="1"/>
</dbReference>
<dbReference type="PROSITE" id="PS50111">
    <property type="entry name" value="CHEMOTAXIS_TRANSDUC_2"/>
    <property type="match status" value="1"/>
</dbReference>
<dbReference type="SUPFAM" id="SSF58104">
    <property type="entry name" value="Methyl-accepting chemotaxis protein (MCP) signaling domain"/>
    <property type="match status" value="1"/>
</dbReference>